<feature type="chain" id="PRO_5032303594" evidence="3">
    <location>
        <begin position="25"/>
        <end position="382"/>
    </location>
</feature>
<gene>
    <name evidence="6" type="ORF">HHL15_05185</name>
</gene>
<dbReference type="PANTHER" id="PTHR30469:SF15">
    <property type="entry name" value="HLYD FAMILY OF SECRETION PROTEINS"/>
    <property type="match status" value="1"/>
</dbReference>
<dbReference type="InterPro" id="IPR058624">
    <property type="entry name" value="MdtA-like_HH"/>
</dbReference>
<dbReference type="PROSITE" id="PS51257">
    <property type="entry name" value="PROKAR_LIPOPROTEIN"/>
    <property type="match status" value="1"/>
</dbReference>
<sequence length="382" mass="39556">MTTPRTFLPALLSLLLLAACSSGGDTPAQPAKPAEPAAPAKPALTVTVVGPEEREVDRRLAANGSVAAWQEASLGAESGGLRLTTVKASVGDRVKRGELLAEFAAEVPLAEQAQARASLAEAEATLAEARANAARARSVDGTGALSPQQLQQYLTAETAADARVKAARASLDAAELRVRHTRVVASDDGVISFRAPVATLGAVVPQGQELYRLIRQYRLEWRGEVPAAELARLKVGQKVVVTAPSGGKVSGVVRTIAPTVDSQTRNALVYVDLPASAGSGADAPLKAGMFARGEFDLGKGRGLTLPRQAVAMRDGFNFIFLVGADRRVTQTKVEVGYRDAERVGINTRLPAGAQVVASGAGFLADGDLVQVATAGSPAAKAE</sequence>
<evidence type="ECO:0000259" key="5">
    <source>
        <dbReference type="Pfam" id="PF25954"/>
    </source>
</evidence>
<evidence type="ECO:0000256" key="2">
    <source>
        <dbReference type="SAM" id="Coils"/>
    </source>
</evidence>
<proteinExistence type="inferred from homology"/>
<evidence type="ECO:0000313" key="6">
    <source>
        <dbReference type="EMBL" id="NML25123.1"/>
    </source>
</evidence>
<dbReference type="GO" id="GO:0015562">
    <property type="term" value="F:efflux transmembrane transporter activity"/>
    <property type="evidence" value="ECO:0007669"/>
    <property type="project" value="TreeGrafter"/>
</dbReference>
<dbReference type="GO" id="GO:1990281">
    <property type="term" value="C:efflux pump complex"/>
    <property type="evidence" value="ECO:0007669"/>
    <property type="project" value="TreeGrafter"/>
</dbReference>
<comment type="caution">
    <text evidence="6">The sequence shown here is derived from an EMBL/GenBank/DDBJ whole genome shotgun (WGS) entry which is preliminary data.</text>
</comment>
<evidence type="ECO:0000313" key="7">
    <source>
        <dbReference type="Proteomes" id="UP000580043"/>
    </source>
</evidence>
<dbReference type="InterPro" id="IPR006143">
    <property type="entry name" value="RND_pump_MFP"/>
</dbReference>
<keyword evidence="2" id="KW-0175">Coiled coil</keyword>
<keyword evidence="3" id="KW-0732">Signal</keyword>
<protein>
    <submittedName>
        <fullName evidence="6">Efflux RND transporter periplasmic adaptor subunit</fullName>
    </submittedName>
</protein>
<dbReference type="Pfam" id="PF25876">
    <property type="entry name" value="HH_MFP_RND"/>
    <property type="match status" value="1"/>
</dbReference>
<feature type="signal peptide" evidence="3">
    <location>
        <begin position="1"/>
        <end position="24"/>
    </location>
</feature>
<evidence type="ECO:0000259" key="4">
    <source>
        <dbReference type="Pfam" id="PF25876"/>
    </source>
</evidence>
<dbReference type="Gene3D" id="2.40.50.100">
    <property type="match status" value="1"/>
</dbReference>
<evidence type="ECO:0000256" key="1">
    <source>
        <dbReference type="ARBA" id="ARBA00009477"/>
    </source>
</evidence>
<dbReference type="InterPro" id="IPR058792">
    <property type="entry name" value="Beta-barrel_RND_2"/>
</dbReference>
<feature type="domain" description="Multidrug resistance protein MdtA-like alpha-helical hairpin" evidence="4">
    <location>
        <begin position="112"/>
        <end position="180"/>
    </location>
</feature>
<dbReference type="Gene3D" id="2.40.30.170">
    <property type="match status" value="1"/>
</dbReference>
<name>A0A848G3X1_9RHOO</name>
<keyword evidence="7" id="KW-1185">Reference proteome</keyword>
<reference evidence="6 7" key="1">
    <citation type="submission" date="2020-04" db="EMBL/GenBank/DDBJ databases">
        <title>Zoogloea sp. G-4-1-14 isolated from soil.</title>
        <authorList>
            <person name="Dahal R.H."/>
        </authorList>
    </citation>
    <scope>NUCLEOTIDE SEQUENCE [LARGE SCALE GENOMIC DNA]</scope>
    <source>
        <strain evidence="6 7">G-4-1-14</strain>
    </source>
</reference>
<dbReference type="Gene3D" id="1.10.287.470">
    <property type="entry name" value="Helix hairpin bin"/>
    <property type="match status" value="1"/>
</dbReference>
<dbReference type="Gene3D" id="2.40.420.20">
    <property type="match status" value="1"/>
</dbReference>
<dbReference type="RefSeq" id="WP_169144770.1">
    <property type="nucleotide sequence ID" value="NZ_JABBGA010000003.1"/>
</dbReference>
<evidence type="ECO:0000256" key="3">
    <source>
        <dbReference type="SAM" id="SignalP"/>
    </source>
</evidence>
<dbReference type="PANTHER" id="PTHR30469">
    <property type="entry name" value="MULTIDRUG RESISTANCE PROTEIN MDTA"/>
    <property type="match status" value="1"/>
</dbReference>
<feature type="coiled-coil region" evidence="2">
    <location>
        <begin position="110"/>
        <end position="139"/>
    </location>
</feature>
<organism evidence="6 7">
    <name type="scientific">Zoogloea dura</name>
    <dbReference type="NCBI Taxonomy" id="2728840"/>
    <lineage>
        <taxon>Bacteria</taxon>
        <taxon>Pseudomonadati</taxon>
        <taxon>Pseudomonadota</taxon>
        <taxon>Betaproteobacteria</taxon>
        <taxon>Rhodocyclales</taxon>
        <taxon>Zoogloeaceae</taxon>
        <taxon>Zoogloea</taxon>
    </lineage>
</organism>
<dbReference type="Proteomes" id="UP000580043">
    <property type="component" value="Unassembled WGS sequence"/>
</dbReference>
<dbReference type="EMBL" id="JABBGA010000003">
    <property type="protein sequence ID" value="NML25123.1"/>
    <property type="molecule type" value="Genomic_DNA"/>
</dbReference>
<dbReference type="Pfam" id="PF25954">
    <property type="entry name" value="Beta-barrel_RND_2"/>
    <property type="match status" value="1"/>
</dbReference>
<feature type="domain" description="CusB-like beta-barrel" evidence="5">
    <location>
        <begin position="224"/>
        <end position="295"/>
    </location>
</feature>
<dbReference type="SUPFAM" id="SSF111369">
    <property type="entry name" value="HlyD-like secretion proteins"/>
    <property type="match status" value="1"/>
</dbReference>
<dbReference type="AlphaFoldDB" id="A0A848G3X1"/>
<dbReference type="NCBIfam" id="TIGR01730">
    <property type="entry name" value="RND_mfp"/>
    <property type="match status" value="1"/>
</dbReference>
<accession>A0A848G3X1</accession>
<comment type="similarity">
    <text evidence="1">Belongs to the membrane fusion protein (MFP) (TC 8.A.1) family.</text>
</comment>